<evidence type="ECO:0000259" key="2">
    <source>
        <dbReference type="Pfam" id="PF00857"/>
    </source>
</evidence>
<dbReference type="Pfam" id="PF00857">
    <property type="entry name" value="Isochorismatase"/>
    <property type="match status" value="1"/>
</dbReference>
<dbReference type="InterPro" id="IPR036380">
    <property type="entry name" value="Isochorismatase-like_sf"/>
</dbReference>
<organism evidence="3 4">
    <name type="scientific">Tengunoibacter tsumagoiensis</name>
    <dbReference type="NCBI Taxonomy" id="2014871"/>
    <lineage>
        <taxon>Bacteria</taxon>
        <taxon>Bacillati</taxon>
        <taxon>Chloroflexota</taxon>
        <taxon>Ktedonobacteria</taxon>
        <taxon>Ktedonobacterales</taxon>
        <taxon>Dictyobacteraceae</taxon>
        <taxon>Tengunoibacter</taxon>
    </lineage>
</organism>
<dbReference type="PANTHER" id="PTHR43540:SF14">
    <property type="entry name" value="ISOCHORISMATASE"/>
    <property type="match status" value="1"/>
</dbReference>
<sequence length="179" mass="19719">MSKDTALLVIDAQIGVVGEAYHRDEVLDAINLLLDRARTNNTPVIYVQHNGRKGYDMEPGQPAWFIHPAIAPHAGEPVVQKEAPDSFYKTHLQAELEARGIKHLIITGGQTQYCVDTTVRSAVAHGYDVLLASDAHTTDDSETLPAEKIIAFYNETLNGFWAGEHRVQVKPASEIGFTE</sequence>
<dbReference type="AlphaFoldDB" id="A0A402A944"/>
<keyword evidence="4" id="KW-1185">Reference proteome</keyword>
<dbReference type="CDD" id="cd01014">
    <property type="entry name" value="nicotinamidase_related"/>
    <property type="match status" value="1"/>
</dbReference>
<dbReference type="Proteomes" id="UP000287352">
    <property type="component" value="Unassembled WGS sequence"/>
</dbReference>
<accession>A0A402A944</accession>
<gene>
    <name evidence="3" type="ORF">KTT_55410</name>
</gene>
<dbReference type="GO" id="GO:0016787">
    <property type="term" value="F:hydrolase activity"/>
    <property type="evidence" value="ECO:0007669"/>
    <property type="project" value="UniProtKB-KW"/>
</dbReference>
<dbReference type="InterPro" id="IPR050272">
    <property type="entry name" value="Isochorismatase-like_hydrls"/>
</dbReference>
<dbReference type="Gene3D" id="3.40.50.850">
    <property type="entry name" value="Isochorismatase-like"/>
    <property type="match status" value="1"/>
</dbReference>
<dbReference type="PANTHER" id="PTHR43540">
    <property type="entry name" value="PEROXYUREIDOACRYLATE/UREIDOACRYLATE AMIDOHYDROLASE-RELATED"/>
    <property type="match status" value="1"/>
</dbReference>
<evidence type="ECO:0000313" key="3">
    <source>
        <dbReference type="EMBL" id="GCE15682.1"/>
    </source>
</evidence>
<name>A0A402A944_9CHLR</name>
<protein>
    <submittedName>
        <fullName evidence="3">Isochorismatase</fullName>
    </submittedName>
</protein>
<keyword evidence="1" id="KW-0378">Hydrolase</keyword>
<feature type="domain" description="Isochorismatase-like" evidence="2">
    <location>
        <begin position="5"/>
        <end position="141"/>
    </location>
</feature>
<reference evidence="4" key="1">
    <citation type="submission" date="2018-12" db="EMBL/GenBank/DDBJ databases">
        <title>Tengunoibacter tsumagoiensis gen. nov., sp. nov., Dictyobacter kobayashii sp. nov., D. alpinus sp. nov., and D. joshuensis sp. nov. and description of Dictyobacteraceae fam. nov. within the order Ktedonobacterales isolated from Tengu-no-mugimeshi.</title>
        <authorList>
            <person name="Wang C.M."/>
            <person name="Zheng Y."/>
            <person name="Sakai Y."/>
            <person name="Toyoda A."/>
            <person name="Minakuchi Y."/>
            <person name="Abe K."/>
            <person name="Yokota A."/>
            <person name="Yabe S."/>
        </authorList>
    </citation>
    <scope>NUCLEOTIDE SEQUENCE [LARGE SCALE GENOMIC DNA]</scope>
    <source>
        <strain evidence="4">Uno3</strain>
    </source>
</reference>
<dbReference type="EMBL" id="BIFR01000002">
    <property type="protein sequence ID" value="GCE15682.1"/>
    <property type="molecule type" value="Genomic_DNA"/>
</dbReference>
<dbReference type="RefSeq" id="WP_126583107.1">
    <property type="nucleotide sequence ID" value="NZ_BIFR01000002.1"/>
</dbReference>
<dbReference type="SUPFAM" id="SSF52499">
    <property type="entry name" value="Isochorismatase-like hydrolases"/>
    <property type="match status" value="1"/>
</dbReference>
<evidence type="ECO:0000313" key="4">
    <source>
        <dbReference type="Proteomes" id="UP000287352"/>
    </source>
</evidence>
<dbReference type="OrthoDB" id="9785724at2"/>
<proteinExistence type="predicted"/>
<evidence type="ECO:0000256" key="1">
    <source>
        <dbReference type="ARBA" id="ARBA00022801"/>
    </source>
</evidence>
<comment type="caution">
    <text evidence="3">The sequence shown here is derived from an EMBL/GenBank/DDBJ whole genome shotgun (WGS) entry which is preliminary data.</text>
</comment>
<dbReference type="InterPro" id="IPR000868">
    <property type="entry name" value="Isochorismatase-like_dom"/>
</dbReference>